<protein>
    <submittedName>
        <fullName evidence="2">Uncharacterized protein</fullName>
    </submittedName>
</protein>
<evidence type="ECO:0000313" key="2">
    <source>
        <dbReference type="EnsemblMetazoa" id="XP_019864153.1"/>
    </source>
</evidence>
<feature type="compositionally biased region" description="Basic and acidic residues" evidence="1">
    <location>
        <begin position="30"/>
        <end position="39"/>
    </location>
</feature>
<organism evidence="2 3">
    <name type="scientific">Amphimedon queenslandica</name>
    <name type="common">Sponge</name>
    <dbReference type="NCBI Taxonomy" id="400682"/>
    <lineage>
        <taxon>Eukaryota</taxon>
        <taxon>Metazoa</taxon>
        <taxon>Porifera</taxon>
        <taxon>Demospongiae</taxon>
        <taxon>Heteroscleromorpha</taxon>
        <taxon>Haplosclerida</taxon>
        <taxon>Niphatidae</taxon>
        <taxon>Amphimedon</taxon>
    </lineage>
</organism>
<dbReference type="Proteomes" id="UP000007879">
    <property type="component" value="Unassembled WGS sequence"/>
</dbReference>
<evidence type="ECO:0000313" key="3">
    <source>
        <dbReference type="Proteomes" id="UP000007879"/>
    </source>
</evidence>
<accession>A0AAN0K3P9</accession>
<feature type="region of interest" description="Disordered" evidence="1">
    <location>
        <begin position="1"/>
        <end position="50"/>
    </location>
</feature>
<dbReference type="EnsemblMetazoa" id="XM_020008594.1">
    <property type="protein sequence ID" value="XP_019864153.1"/>
    <property type="gene ID" value="LOC109593566"/>
</dbReference>
<keyword evidence="3" id="KW-1185">Reference proteome</keyword>
<name>A0AAN0K3P9_AMPQE</name>
<dbReference type="RefSeq" id="XP_019864153.1">
    <property type="nucleotide sequence ID" value="XM_020008594.1"/>
</dbReference>
<sequence length="131" mass="14397">MDGISETRASNNDKAPSSGGTHNVSQTSVDEERRERGTEELTLSHTDTFNADRVPTLPIATLLDKIPRYRSDSTGSDDTTVNTSITASTITSALIDYPRTEEGIDFRTMGNQNAARLLEEYTCNMKLHNVS</sequence>
<dbReference type="GeneID" id="109593566"/>
<reference evidence="2" key="2">
    <citation type="submission" date="2024-06" db="UniProtKB">
        <authorList>
            <consortium name="EnsemblMetazoa"/>
        </authorList>
    </citation>
    <scope>IDENTIFICATION</scope>
</reference>
<proteinExistence type="predicted"/>
<dbReference type="KEGG" id="aqu:109593566"/>
<evidence type="ECO:0000256" key="1">
    <source>
        <dbReference type="SAM" id="MobiDB-lite"/>
    </source>
</evidence>
<feature type="compositionally biased region" description="Polar residues" evidence="1">
    <location>
        <begin position="7"/>
        <end position="28"/>
    </location>
</feature>
<dbReference type="AlphaFoldDB" id="A0AAN0K3P9"/>
<reference evidence="3" key="1">
    <citation type="journal article" date="2010" name="Nature">
        <title>The Amphimedon queenslandica genome and the evolution of animal complexity.</title>
        <authorList>
            <person name="Srivastava M."/>
            <person name="Simakov O."/>
            <person name="Chapman J."/>
            <person name="Fahey B."/>
            <person name="Gauthier M.E."/>
            <person name="Mitros T."/>
            <person name="Richards G.S."/>
            <person name="Conaco C."/>
            <person name="Dacre M."/>
            <person name="Hellsten U."/>
            <person name="Larroux C."/>
            <person name="Putnam N.H."/>
            <person name="Stanke M."/>
            <person name="Adamska M."/>
            <person name="Darling A."/>
            <person name="Degnan S.M."/>
            <person name="Oakley T.H."/>
            <person name="Plachetzki D.C."/>
            <person name="Zhai Y."/>
            <person name="Adamski M."/>
            <person name="Calcino A."/>
            <person name="Cummins S.F."/>
            <person name="Goodstein D.M."/>
            <person name="Harris C."/>
            <person name="Jackson D.J."/>
            <person name="Leys S.P."/>
            <person name="Shu S."/>
            <person name="Woodcroft B.J."/>
            <person name="Vervoort M."/>
            <person name="Kosik K.S."/>
            <person name="Manning G."/>
            <person name="Degnan B.M."/>
            <person name="Rokhsar D.S."/>
        </authorList>
    </citation>
    <scope>NUCLEOTIDE SEQUENCE [LARGE SCALE GENOMIC DNA]</scope>
</reference>